<dbReference type="InterPro" id="IPR004629">
    <property type="entry name" value="WecG_TagA_CpsF"/>
</dbReference>
<comment type="caution">
    <text evidence="3">The sequence shown here is derived from an EMBL/GenBank/DDBJ whole genome shotgun (WGS) entry which is preliminary data.</text>
</comment>
<dbReference type="CDD" id="cd06533">
    <property type="entry name" value="Glyco_transf_WecG_TagA"/>
    <property type="match status" value="1"/>
</dbReference>
<dbReference type="Pfam" id="PF03808">
    <property type="entry name" value="Glyco_tran_WecG"/>
    <property type="match status" value="1"/>
</dbReference>
<keyword evidence="1" id="KW-0328">Glycosyltransferase</keyword>
<keyword evidence="4" id="KW-1185">Reference proteome</keyword>
<dbReference type="Proteomes" id="UP001430804">
    <property type="component" value="Unassembled WGS sequence"/>
</dbReference>
<organism evidence="3 4">
    <name type="scientific">Pseudohoeflea coraliihabitans</name>
    <dbReference type="NCBI Taxonomy" id="2860393"/>
    <lineage>
        <taxon>Bacteria</taxon>
        <taxon>Pseudomonadati</taxon>
        <taxon>Pseudomonadota</taxon>
        <taxon>Alphaproteobacteria</taxon>
        <taxon>Hyphomicrobiales</taxon>
        <taxon>Rhizobiaceae</taxon>
        <taxon>Pseudohoeflea</taxon>
    </lineage>
</organism>
<evidence type="ECO:0000256" key="2">
    <source>
        <dbReference type="ARBA" id="ARBA00022679"/>
    </source>
</evidence>
<dbReference type="PANTHER" id="PTHR34136:SF1">
    <property type="entry name" value="UDP-N-ACETYL-D-MANNOSAMINURONIC ACID TRANSFERASE"/>
    <property type="match status" value="1"/>
</dbReference>
<evidence type="ECO:0000313" key="4">
    <source>
        <dbReference type="Proteomes" id="UP001430804"/>
    </source>
</evidence>
<accession>A0ABS6WQF8</accession>
<proteinExistence type="predicted"/>
<evidence type="ECO:0000313" key="3">
    <source>
        <dbReference type="EMBL" id="MBW3098000.1"/>
    </source>
</evidence>
<sequence>MTQPVSTLDILGIKVRSLGFEEALADLEATLRDAPAQRRINFLNANNSNLAATNKAYRAVLSRSEVLADGVGVDVAAQLLEGCKFPANLNGTDLVPALLVHLKDPCRIALIGAEQAVLEKACANFQQLAPWHTFRALSDGYFDRNASENLLAELAAFEPDITLVAMGSPAQELWIDQHFEPRHGRLVFGVGALFDFVSGKVRRAPSLMRELRLEWLYRLYLEPSRLWRRYILGNPVFLLRVLRYRLKRPTPRPAATA</sequence>
<dbReference type="RefSeq" id="WP_219201945.1">
    <property type="nucleotide sequence ID" value="NZ_JAHWQX010000003.1"/>
</dbReference>
<protein>
    <submittedName>
        <fullName evidence="3">WecB/TagA/CpsF family glycosyltransferase</fullName>
    </submittedName>
</protein>
<reference evidence="3" key="1">
    <citation type="submission" date="2021-07" db="EMBL/GenBank/DDBJ databases">
        <title>Pseudohoeflea marina sp. nov. a polyhydroxyalcanoate-producing bacterium.</title>
        <authorList>
            <person name="Zheng W."/>
            <person name="Yu S."/>
            <person name="Huang Y."/>
        </authorList>
    </citation>
    <scope>NUCLEOTIDE SEQUENCE</scope>
    <source>
        <strain evidence="3">DP4N28-3</strain>
    </source>
</reference>
<dbReference type="PANTHER" id="PTHR34136">
    <property type="match status" value="1"/>
</dbReference>
<keyword evidence="2" id="KW-0808">Transferase</keyword>
<dbReference type="NCBIfam" id="TIGR00696">
    <property type="entry name" value="wecG_tagA_cpsF"/>
    <property type="match status" value="1"/>
</dbReference>
<name>A0ABS6WQF8_9HYPH</name>
<dbReference type="EMBL" id="JAHWQX010000003">
    <property type="protein sequence ID" value="MBW3098000.1"/>
    <property type="molecule type" value="Genomic_DNA"/>
</dbReference>
<evidence type="ECO:0000256" key="1">
    <source>
        <dbReference type="ARBA" id="ARBA00022676"/>
    </source>
</evidence>
<gene>
    <name evidence="3" type="ORF">KY465_11975</name>
</gene>